<keyword evidence="8 10" id="KW-0238">DNA-binding</keyword>
<dbReference type="EMBL" id="RRCF01000001">
    <property type="protein sequence ID" value="RRJ22988.1"/>
    <property type="molecule type" value="Genomic_DNA"/>
</dbReference>
<dbReference type="Gene3D" id="1.10.10.990">
    <property type="match status" value="1"/>
</dbReference>
<dbReference type="PIRSF" id="PIRSF000980">
    <property type="entry name" value="RecC"/>
    <property type="match status" value="1"/>
</dbReference>
<reference evidence="12 13" key="1">
    <citation type="submission" date="2018-11" db="EMBL/GenBank/DDBJ databases">
        <title>Draft genome analysis of Rheinheimera mesophila isolated from an industrial waste site.</title>
        <authorList>
            <person name="Yu Q."/>
            <person name="Qi Y."/>
            <person name="Zhang H."/>
            <person name="Lu Y."/>
            <person name="Pu J."/>
        </authorList>
    </citation>
    <scope>NUCLEOTIDE SEQUENCE [LARGE SCALE GENOMIC DNA]</scope>
    <source>
        <strain evidence="12 13">IITR13</strain>
    </source>
</reference>
<proteinExistence type="inferred from homology"/>
<dbReference type="InterPro" id="IPR027417">
    <property type="entry name" value="P-loop_NTPase"/>
</dbReference>
<evidence type="ECO:0000256" key="6">
    <source>
        <dbReference type="ARBA" id="ARBA00022839"/>
    </source>
</evidence>
<dbReference type="InterPro" id="IPR013986">
    <property type="entry name" value="DExx_box_DNA_helicase_dom_sf"/>
</dbReference>
<dbReference type="PANTHER" id="PTHR30591:SF1">
    <property type="entry name" value="RECBCD ENZYME SUBUNIT RECC"/>
    <property type="match status" value="1"/>
</dbReference>
<keyword evidence="6 10" id="KW-0269">Exonuclease</keyword>
<dbReference type="GO" id="GO:0000724">
    <property type="term" value="P:double-strand break repair via homologous recombination"/>
    <property type="evidence" value="ECO:0007669"/>
    <property type="project" value="UniProtKB-UniRule"/>
</dbReference>
<keyword evidence="2 10" id="KW-0547">Nucleotide-binding</keyword>
<keyword evidence="9 10" id="KW-0234">DNA repair</keyword>
<dbReference type="GO" id="GO:0005524">
    <property type="term" value="F:ATP binding"/>
    <property type="evidence" value="ECO:0007669"/>
    <property type="project" value="UniProtKB-UniRule"/>
</dbReference>
<name>A0A3P3QQH4_9GAMM</name>
<comment type="caution">
    <text evidence="12">The sequence shown here is derived from an EMBL/GenBank/DDBJ whole genome shotgun (WGS) entry which is preliminary data.</text>
</comment>
<gene>
    <name evidence="10 12" type="primary">recC</name>
    <name evidence="12" type="ORF">EIK76_02565</name>
</gene>
<organism evidence="12 13">
    <name type="scientific">Rheinheimera mesophila</name>
    <dbReference type="NCBI Taxonomy" id="1547515"/>
    <lineage>
        <taxon>Bacteria</taxon>
        <taxon>Pseudomonadati</taxon>
        <taxon>Pseudomonadota</taxon>
        <taxon>Gammaproteobacteria</taxon>
        <taxon>Chromatiales</taxon>
        <taxon>Chromatiaceae</taxon>
        <taxon>Rheinheimera</taxon>
    </lineage>
</organism>
<evidence type="ECO:0000256" key="5">
    <source>
        <dbReference type="ARBA" id="ARBA00022806"/>
    </source>
</evidence>
<dbReference type="GO" id="GO:0003677">
    <property type="term" value="F:DNA binding"/>
    <property type="evidence" value="ECO:0007669"/>
    <property type="project" value="UniProtKB-UniRule"/>
</dbReference>
<dbReference type="GO" id="GO:0003678">
    <property type="term" value="F:DNA helicase activity"/>
    <property type="evidence" value="ECO:0007669"/>
    <property type="project" value="UniProtKB-UniRule"/>
</dbReference>
<comment type="function">
    <text evidence="10">A helicase/nuclease that prepares dsDNA breaks (DSB) for recombinational DNA repair. Binds to DSBs and unwinds DNA via a highly rapid and processive ATP-dependent bidirectional helicase activity. Unwinds dsDNA until it encounters a Chi (crossover hotspot instigator) sequence from the 3' direction. Cuts ssDNA a few nucleotides 3' to the Chi site. The properties and activities of the enzyme are changed at Chi. The Chi-altered holoenzyme produces a long 3'-ssDNA overhang and facilitates RecA-binding to the ssDNA for homologous DNA recombination and repair. Holoenzyme degrades any linearized DNA that is unable to undergo homologous recombination. In the holoenzyme this subunit recognizes the wild-type Chi sequence, and when added to isolated RecB increases its ATP-dependent helicase processivity.</text>
</comment>
<evidence type="ECO:0000259" key="11">
    <source>
        <dbReference type="Pfam" id="PF17946"/>
    </source>
</evidence>
<dbReference type="PANTHER" id="PTHR30591">
    <property type="entry name" value="RECBCD ENZYME SUBUNIT RECC"/>
    <property type="match status" value="1"/>
</dbReference>
<comment type="subunit">
    <text evidence="10">Heterotrimer of RecB, RecC and RecD. All subunits contribute to DNA-binding.</text>
</comment>
<dbReference type="SUPFAM" id="SSF52540">
    <property type="entry name" value="P-loop containing nucleoside triphosphate hydrolases"/>
    <property type="match status" value="2"/>
</dbReference>
<dbReference type="NCBIfam" id="TIGR01450">
    <property type="entry name" value="recC"/>
    <property type="match status" value="1"/>
</dbReference>
<evidence type="ECO:0000256" key="10">
    <source>
        <dbReference type="HAMAP-Rule" id="MF_01486"/>
    </source>
</evidence>
<keyword evidence="3 10" id="KW-0227">DNA damage</keyword>
<keyword evidence="13" id="KW-1185">Reference proteome</keyword>
<evidence type="ECO:0000256" key="3">
    <source>
        <dbReference type="ARBA" id="ARBA00022763"/>
    </source>
</evidence>
<dbReference type="Proteomes" id="UP000276260">
    <property type="component" value="Unassembled WGS sequence"/>
</dbReference>
<protein>
    <recommendedName>
        <fullName evidence="10">RecBCD enzyme subunit RecC</fullName>
    </recommendedName>
    <alternativeName>
        <fullName evidence="10">Exonuclease V subunit RecC</fullName>
        <shortName evidence="10">ExoV subunit RecC</shortName>
    </alternativeName>
    <alternativeName>
        <fullName evidence="10">Helicase/nuclease RecBCD subunit RecC</fullName>
    </alternativeName>
</protein>
<dbReference type="InterPro" id="IPR011335">
    <property type="entry name" value="Restrct_endonuc-II-like"/>
</dbReference>
<sequence>MQVTVAKSVLLLSQQTSQHKRSIVALPLEPGFLVIHSNQLEQLRALLVQFCQRYPLSALELEQVLVQSNGIAQWLKLAFAASPDAADPYERGLGIAAAMQVQLPGRFIWSMYQLALPEQQLPDLSVFSKDSLRWRIFRLLPALVAQDEFELLRRFISDDQDQQKRAQLALKLADLFDQYQVYRADWLADWAKGLYRLAQMDGDAKAMPDDQLWQAKLWQAILAELPKEQQQQSRFSLHQTFLREVKSWKKAPKNLPRRVIIFGISSLPQQMLEVLSALAPYCQILLAVLNPCQLYWADIIAEKDKVKAAQKRQPQKAGFLPLASAEQLSGQAQPLLAAWGKQGRDYIRLLDQFDETAAHKELFAHQKVDLFQSPDTSHLLGQLQDDILQLRSISETQSQWPALTPEAARSISFQKAHSPLREVEILHDHLLQLFAENPELGAKDVMVMVPDINSYAPLIEAVFGKVAPGDLRSIPYSISDQHSKKQQPLLQALEVLLSPEQQRLNASTVFDMLDISALQQRFGLKAAALPKIKQWIEGAGIRWGLDQQHRQQLGLRHSFEQNSWLFGIRRMLLGYVAGDTAPWQGIAPYADVAGLEAAELGPVLVLLQKIDELWQQLPVKRSPTAWYQLFTQLLQDFFAPDELESQQLVQQLQQQLQSWLDNTTGADLHEELSVQIARQALLEPVQAGGLQQRFFSGRVNFATLLPMRSIPFAVICLLGMNDGAYPRAQQRQDFDLMASDYRSGDRSRRDDDRYLLLEAVLSARQQLYISWVGFSVFDNSARAPSVLVSQLRDHLSAGWVMQDGSDLLKQITVEHPLQPFSRRYREAGSGLVSYQQEWASLHQKVVAAPKNESLPSLSDLHWNLKQAADFIREPVRFFFHERLKVRLELPELASINDEVFALDPLERWQMQQQLVAQLKPNIEQGQNWQQQTEQQLELFRLQGRLAVGSGAVLMQQDLMAGLEELAIGYQQFLSAFPTVDTGFYPLRFVSQHGELAEHLTGFRRSSDHQALACAELLPVALIKDRSINWRHVIAPYLKLLLCCANGMPLTLYLLSRVGQLVLHPIEKPQAEQQLSQILQLMQQGLSEPLALEFNVGVELVKQLEKGAALHDDKLLAKLERLYEGDDFNAGSVQRSPYLQRAFARFDALWQEGQFAENASALYGPLLAVNYSEVSA</sequence>
<dbReference type="Pfam" id="PF04257">
    <property type="entry name" value="Exonuc_V_gamma"/>
    <property type="match status" value="1"/>
</dbReference>
<dbReference type="Gene3D" id="3.40.50.10930">
    <property type="match status" value="1"/>
</dbReference>
<evidence type="ECO:0000256" key="7">
    <source>
        <dbReference type="ARBA" id="ARBA00022840"/>
    </source>
</evidence>
<comment type="miscellaneous">
    <text evidence="10">In the RecBCD complex, RecB has a slow 3'-5' helicase, an exonuclease activity and loads RecA onto ssDNA, RecD has a fast 5'-3' helicase activity, while RecC stimulates the ATPase and processivity of the RecB helicase and contributes to recognition of the Chi site.</text>
</comment>
<evidence type="ECO:0000256" key="9">
    <source>
        <dbReference type="ARBA" id="ARBA00023204"/>
    </source>
</evidence>
<dbReference type="InterPro" id="IPR041500">
    <property type="entry name" value="RecC_C"/>
</dbReference>
<feature type="domain" description="RecC C-terminal" evidence="11">
    <location>
        <begin position="863"/>
        <end position="1102"/>
    </location>
</feature>
<dbReference type="HAMAP" id="MF_01486">
    <property type="entry name" value="RecC"/>
    <property type="match status" value="1"/>
</dbReference>
<comment type="similarity">
    <text evidence="10">Belongs to the RecC family.</text>
</comment>
<dbReference type="InterPro" id="IPR006697">
    <property type="entry name" value="RecC"/>
</dbReference>
<dbReference type="Gene3D" id="1.10.10.160">
    <property type="match status" value="1"/>
</dbReference>
<keyword evidence="1 10" id="KW-0540">Nuclease</keyword>
<dbReference type="GO" id="GO:0009338">
    <property type="term" value="C:exodeoxyribonuclease V complex"/>
    <property type="evidence" value="ECO:0007669"/>
    <property type="project" value="InterPro"/>
</dbReference>
<keyword evidence="4 10" id="KW-0378">Hydrolase</keyword>
<evidence type="ECO:0000256" key="8">
    <source>
        <dbReference type="ARBA" id="ARBA00023125"/>
    </source>
</evidence>
<keyword evidence="7 10" id="KW-0067">ATP-binding</keyword>
<evidence type="ECO:0000313" key="13">
    <source>
        <dbReference type="Proteomes" id="UP000276260"/>
    </source>
</evidence>
<evidence type="ECO:0000313" key="12">
    <source>
        <dbReference type="EMBL" id="RRJ22988.1"/>
    </source>
</evidence>
<dbReference type="Pfam" id="PF17946">
    <property type="entry name" value="RecC_C"/>
    <property type="match status" value="1"/>
</dbReference>
<evidence type="ECO:0000256" key="4">
    <source>
        <dbReference type="ARBA" id="ARBA00022801"/>
    </source>
</evidence>
<evidence type="ECO:0000256" key="1">
    <source>
        <dbReference type="ARBA" id="ARBA00022722"/>
    </source>
</evidence>
<accession>A0A3P3QQH4</accession>
<dbReference type="Gene3D" id="3.40.50.300">
    <property type="entry name" value="P-loop containing nucleotide triphosphate hydrolases"/>
    <property type="match status" value="2"/>
</dbReference>
<evidence type="ECO:0000256" key="2">
    <source>
        <dbReference type="ARBA" id="ARBA00022741"/>
    </source>
</evidence>
<dbReference type="AlphaFoldDB" id="A0A3P3QQH4"/>
<dbReference type="GO" id="GO:0008854">
    <property type="term" value="F:exodeoxyribonuclease V activity"/>
    <property type="evidence" value="ECO:0007669"/>
    <property type="project" value="InterPro"/>
</dbReference>
<keyword evidence="5 10" id="KW-0347">Helicase</keyword>
<dbReference type="SUPFAM" id="SSF52980">
    <property type="entry name" value="Restriction endonuclease-like"/>
    <property type="match status" value="1"/>
</dbReference>
<dbReference type="OrthoDB" id="9762834at2"/>